<keyword evidence="5" id="KW-1185">Reference proteome</keyword>
<dbReference type="Proteomes" id="UP000031561">
    <property type="component" value="Unassembled WGS sequence"/>
</dbReference>
<evidence type="ECO:0000259" key="3">
    <source>
        <dbReference type="SMART" id="SM00642"/>
    </source>
</evidence>
<dbReference type="InterPro" id="IPR006047">
    <property type="entry name" value="GH13_cat_dom"/>
</dbReference>
<evidence type="ECO:0000256" key="1">
    <source>
        <dbReference type="ARBA" id="ARBA00022801"/>
    </source>
</evidence>
<sequence length="498" mass="56944">MTISTPDWVKQAVFYQIFPDRFARTQRQTDSPAMNVLLEDWQAPPTLQGYKGGNLWGILDRLDYIQSLGCNALYLTPIFQSACNHRYHTHDYYQVDPLLGGNQALRDLLDAAHQRGMKVILDGVFNHASRGFFFFNDILENGPHSPWIDWFRIHQWPLSAYDGDRPANYESWVDNRALPQFNHDHPAVREYIMQIAEYWLRFGIDGWRLDVPYEIKVPGFWEEFRDRVKAINPQAYIVGEIWEDASPWLDGKQFDGVMNYPFTEAVLAFVVGDRMVREYVDPVAYDPYPPLDAPGYAQRIQDLLDRHDWQIQRTQLNLLASHDTARLWSIAGGDRGAANFAQSSVALATLLLMTYPGAPSIYYGDEVGLGGGTDPDCRRSFPPPEDWNPEVLRLHQELIQLRHLYPALQGGDYQTVLQEAGAYGFVRHQGDQRLLVLVNSALQPHQGICLLSLGIEIHEVKILWGHVDFTLQENALHFHLPARSGAVLVLIWTDCADT</sequence>
<reference evidence="4 5" key="1">
    <citation type="journal article" date="2015" name="Genome Announc.">
        <title>Draft Genome Sequence of Filamentous Marine Cyanobacterium Lyngbya confervoides Strain BDU141951.</title>
        <authorList>
            <person name="Chandrababunaidu M.M."/>
            <person name="Sen D."/>
            <person name="Tripathy S."/>
        </authorList>
    </citation>
    <scope>NUCLEOTIDE SEQUENCE [LARGE SCALE GENOMIC DNA]</scope>
    <source>
        <strain evidence="4 5">BDU141951</strain>
    </source>
</reference>
<accession>A0ABD4T7R4</accession>
<dbReference type="EMBL" id="JTHE03000100">
    <property type="protein sequence ID" value="MCM1984540.1"/>
    <property type="molecule type" value="Genomic_DNA"/>
</dbReference>
<protein>
    <submittedName>
        <fullName evidence="4">Glycoside hydrolase family 13 protein</fullName>
    </submittedName>
</protein>
<dbReference type="CDD" id="cd11338">
    <property type="entry name" value="AmyAc_CMD"/>
    <property type="match status" value="1"/>
</dbReference>
<organism evidence="4 5">
    <name type="scientific">Lyngbya confervoides BDU141951</name>
    <dbReference type="NCBI Taxonomy" id="1574623"/>
    <lineage>
        <taxon>Bacteria</taxon>
        <taxon>Bacillati</taxon>
        <taxon>Cyanobacteriota</taxon>
        <taxon>Cyanophyceae</taxon>
        <taxon>Oscillatoriophycideae</taxon>
        <taxon>Oscillatoriales</taxon>
        <taxon>Microcoleaceae</taxon>
        <taxon>Lyngbya</taxon>
    </lineage>
</organism>
<dbReference type="PANTHER" id="PTHR10357:SF210">
    <property type="entry name" value="MALTODEXTRIN GLUCOSIDASE"/>
    <property type="match status" value="1"/>
</dbReference>
<dbReference type="Gene3D" id="2.60.40.1180">
    <property type="entry name" value="Golgi alpha-mannosidase II"/>
    <property type="match status" value="1"/>
</dbReference>
<keyword evidence="1 4" id="KW-0378">Hydrolase</keyword>
<dbReference type="PANTHER" id="PTHR10357">
    <property type="entry name" value="ALPHA-AMYLASE FAMILY MEMBER"/>
    <property type="match status" value="1"/>
</dbReference>
<dbReference type="Pfam" id="PF00128">
    <property type="entry name" value="Alpha-amylase"/>
    <property type="match status" value="1"/>
</dbReference>
<dbReference type="SUPFAM" id="SSF51011">
    <property type="entry name" value="Glycosyl hydrolase domain"/>
    <property type="match status" value="1"/>
</dbReference>
<feature type="domain" description="Glycosyl hydrolase family 13 catalytic" evidence="3">
    <location>
        <begin position="16"/>
        <end position="402"/>
    </location>
</feature>
<evidence type="ECO:0000313" key="5">
    <source>
        <dbReference type="Proteomes" id="UP000031561"/>
    </source>
</evidence>
<proteinExistence type="predicted"/>
<name>A0ABD4T7R4_9CYAN</name>
<keyword evidence="2" id="KW-0326">Glycosidase</keyword>
<evidence type="ECO:0000313" key="4">
    <source>
        <dbReference type="EMBL" id="MCM1984540.1"/>
    </source>
</evidence>
<dbReference type="Gene3D" id="3.20.20.80">
    <property type="entry name" value="Glycosidases"/>
    <property type="match status" value="1"/>
</dbReference>
<dbReference type="InterPro" id="IPR017853">
    <property type="entry name" value="GH"/>
</dbReference>
<dbReference type="SMART" id="SM00642">
    <property type="entry name" value="Aamy"/>
    <property type="match status" value="1"/>
</dbReference>
<dbReference type="InterPro" id="IPR013780">
    <property type="entry name" value="Glyco_hydro_b"/>
</dbReference>
<evidence type="ECO:0000256" key="2">
    <source>
        <dbReference type="ARBA" id="ARBA00023295"/>
    </source>
</evidence>
<gene>
    <name evidence="4" type="ORF">QQ91_0017085</name>
</gene>
<comment type="caution">
    <text evidence="4">The sequence shown here is derived from an EMBL/GenBank/DDBJ whole genome shotgun (WGS) entry which is preliminary data.</text>
</comment>
<dbReference type="GO" id="GO:0016798">
    <property type="term" value="F:hydrolase activity, acting on glycosyl bonds"/>
    <property type="evidence" value="ECO:0007669"/>
    <property type="project" value="UniProtKB-KW"/>
</dbReference>
<dbReference type="AlphaFoldDB" id="A0ABD4T7R4"/>
<dbReference type="RefSeq" id="WP_166276442.1">
    <property type="nucleotide sequence ID" value="NZ_JTHE03000100.1"/>
</dbReference>
<dbReference type="SUPFAM" id="SSF51445">
    <property type="entry name" value="(Trans)glycosidases"/>
    <property type="match status" value="1"/>
</dbReference>